<dbReference type="PANTHER" id="PTHR30203:SF33">
    <property type="entry name" value="BLR4455 PROTEIN"/>
    <property type="match status" value="1"/>
</dbReference>
<dbReference type="InterPro" id="IPR003423">
    <property type="entry name" value="OMP_efflux"/>
</dbReference>
<keyword evidence="4" id="KW-1185">Reference proteome</keyword>
<evidence type="ECO:0000313" key="4">
    <source>
        <dbReference type="Proteomes" id="UP000649799"/>
    </source>
</evidence>
<dbReference type="SUPFAM" id="SSF56954">
    <property type="entry name" value="Outer membrane efflux proteins (OEP)"/>
    <property type="match status" value="1"/>
</dbReference>
<evidence type="ECO:0000313" key="3">
    <source>
        <dbReference type="EMBL" id="NHE57593.1"/>
    </source>
</evidence>
<keyword evidence="2" id="KW-0564">Palmitate</keyword>
<comment type="caution">
    <text evidence="3">The sequence shown here is derived from an EMBL/GenBank/DDBJ whole genome shotgun (WGS) entry which is preliminary data.</text>
</comment>
<dbReference type="Pfam" id="PF02321">
    <property type="entry name" value="OEP"/>
    <property type="match status" value="2"/>
</dbReference>
<dbReference type="Gene3D" id="2.20.200.10">
    <property type="entry name" value="Outer membrane efflux proteins (OEP)"/>
    <property type="match status" value="1"/>
</dbReference>
<protein>
    <submittedName>
        <fullName evidence="3">TolC family protein</fullName>
    </submittedName>
</protein>
<keyword evidence="2" id="KW-0472">Membrane</keyword>
<evidence type="ECO:0000256" key="1">
    <source>
        <dbReference type="ARBA" id="ARBA00007613"/>
    </source>
</evidence>
<accession>A0ABX0H9Q1</accession>
<feature type="signal peptide" evidence="2">
    <location>
        <begin position="1"/>
        <end position="22"/>
    </location>
</feature>
<feature type="chain" id="PRO_5045002176" evidence="2">
    <location>
        <begin position="23"/>
        <end position="464"/>
    </location>
</feature>
<keyword evidence="2" id="KW-0449">Lipoprotein</keyword>
<dbReference type="EMBL" id="JAANYN010000004">
    <property type="protein sequence ID" value="NHE57593.1"/>
    <property type="molecule type" value="Genomic_DNA"/>
</dbReference>
<dbReference type="NCBIfam" id="TIGR01845">
    <property type="entry name" value="outer_NodT"/>
    <property type="match status" value="1"/>
</dbReference>
<reference evidence="3 4" key="1">
    <citation type="submission" date="2020-03" db="EMBL/GenBank/DDBJ databases">
        <title>Cyclobacterium plantarum sp. nov., a marine bacterium isolated from a coastal-marine wetland.</title>
        <authorList>
            <person name="Sanchez-Porro C."/>
            <person name="Ventosa A."/>
            <person name="Amoozegar M."/>
        </authorList>
    </citation>
    <scope>NUCLEOTIDE SEQUENCE [LARGE SCALE GENOMIC DNA]</scope>
    <source>
        <strain evidence="3 4">GBPx2</strain>
    </source>
</reference>
<name>A0ABX0H9Q1_9BACT</name>
<organism evidence="3 4">
    <name type="scientific">Cyclobacterium plantarum</name>
    <dbReference type="NCBI Taxonomy" id="2716263"/>
    <lineage>
        <taxon>Bacteria</taxon>
        <taxon>Pseudomonadati</taxon>
        <taxon>Bacteroidota</taxon>
        <taxon>Cytophagia</taxon>
        <taxon>Cytophagales</taxon>
        <taxon>Cyclobacteriaceae</taxon>
        <taxon>Cyclobacterium</taxon>
    </lineage>
</organism>
<dbReference type="RefSeq" id="WP_166147226.1">
    <property type="nucleotide sequence ID" value="NZ_JAANYN010000004.1"/>
</dbReference>
<sequence length="464" mass="52166">MSYKNFLYLPLVFLMLPSCFVAKDYQQSKELVDEAYFRTDLLPADSLSMAEYSWREIFTDPKLVTHIETGLQYNIDVRIALQQILAAQAYFRQGKLGQLPTVNANAQLNHQELSRNSQFGSFFDGGITQYEVSAGLSWEADIWGKIRSQRRAFEAEYLQSVAAHQAVKTQLINDIASLYFRLQALDEQLEVTNSTITNREQALETTKALKVSGIVTEVGVKQTEAQLHTARALRVDINRDIKLTENTLSVLLGLDPKDIERNKWTDQGFQETISIGFPVQLLRNRPDVMAAEWNLVNAFEMSNVAKSNLYPSLTLSATSGLQSLELDQLFSLNSVFANVIAGLSQPIFNGRALKTQYEVALSQQEQAYLNFRQSLLNAEKEVSDALYAYQASREKMGIIQQEFEAYSVAIDYSEELLDNGIGNYLEVITARENALNSEIGLINAKNAQMEALANLYRALGGGWK</sequence>
<dbReference type="PANTHER" id="PTHR30203">
    <property type="entry name" value="OUTER MEMBRANE CATION EFFLUX PROTEIN"/>
    <property type="match status" value="1"/>
</dbReference>
<keyword evidence="2" id="KW-0732">Signal</keyword>
<dbReference type="Proteomes" id="UP000649799">
    <property type="component" value="Unassembled WGS sequence"/>
</dbReference>
<keyword evidence="2" id="KW-0812">Transmembrane</keyword>
<comment type="similarity">
    <text evidence="1 2">Belongs to the outer membrane factor (OMF) (TC 1.B.17) family.</text>
</comment>
<evidence type="ECO:0000256" key="2">
    <source>
        <dbReference type="RuleBase" id="RU362097"/>
    </source>
</evidence>
<dbReference type="InterPro" id="IPR010131">
    <property type="entry name" value="MdtP/NodT-like"/>
</dbReference>
<gene>
    <name evidence="3" type="ORF">G9Q97_12305</name>
</gene>
<dbReference type="Gene3D" id="1.20.1600.10">
    <property type="entry name" value="Outer membrane efflux proteins (OEP)"/>
    <property type="match status" value="1"/>
</dbReference>
<keyword evidence="2" id="KW-1134">Transmembrane beta strand</keyword>
<comment type="subcellular location">
    <subcellularLocation>
        <location evidence="2">Cell membrane</location>
        <topology evidence="2">Lipid-anchor</topology>
    </subcellularLocation>
</comment>
<proteinExistence type="inferred from homology"/>